<dbReference type="SUPFAM" id="SSF50800">
    <property type="entry name" value="PK beta-barrel domain-like"/>
    <property type="match status" value="1"/>
</dbReference>
<dbReference type="EMBL" id="QWGR01000023">
    <property type="protein sequence ID" value="RIJ45553.1"/>
    <property type="molecule type" value="Genomic_DNA"/>
</dbReference>
<dbReference type="PANTHER" id="PTHR30212">
    <property type="entry name" value="PROTEIN YIIM"/>
    <property type="match status" value="1"/>
</dbReference>
<dbReference type="InterPro" id="IPR005302">
    <property type="entry name" value="MoCF_Sase_C"/>
</dbReference>
<dbReference type="AlphaFoldDB" id="A0A399STT4"/>
<sequence length="213" mass="24277">MKIISTNIGEARTLPFNGKEVTTGIFKFPVEKGIYLGTEDVVQDHVIDRRYHGGVDKACYLYSSDHYEYWSKLYPGLEMPWGMFGENLTVEGLQEANVNIGDVFSMGDVIVQASQPRQPCFKLNFRFHDKDIVRKFVDAGFPGVYVRVLKGGHVSAGAEMKQLERKDSVSIQQVYRWIYASEFDPEVKHAINDPNIAASCRKDLLKRWGDFLD</sequence>
<evidence type="ECO:0000259" key="1">
    <source>
        <dbReference type="PROSITE" id="PS51340"/>
    </source>
</evidence>
<name>A0A399STT4_9BACT</name>
<proteinExistence type="predicted"/>
<evidence type="ECO:0000313" key="3">
    <source>
        <dbReference type="Proteomes" id="UP000265926"/>
    </source>
</evidence>
<dbReference type="OrthoDB" id="9786134at2"/>
<dbReference type="InterPro" id="IPR052353">
    <property type="entry name" value="Benzoxazolinone_Detox_Enz"/>
</dbReference>
<organism evidence="2 3">
    <name type="scientific">Maribellus luteus</name>
    <dbReference type="NCBI Taxonomy" id="2305463"/>
    <lineage>
        <taxon>Bacteria</taxon>
        <taxon>Pseudomonadati</taxon>
        <taxon>Bacteroidota</taxon>
        <taxon>Bacteroidia</taxon>
        <taxon>Marinilabiliales</taxon>
        <taxon>Prolixibacteraceae</taxon>
        <taxon>Maribellus</taxon>
    </lineage>
</organism>
<dbReference type="PANTHER" id="PTHR30212:SF2">
    <property type="entry name" value="PROTEIN YIIM"/>
    <property type="match status" value="1"/>
</dbReference>
<dbReference type="GO" id="GO:0030170">
    <property type="term" value="F:pyridoxal phosphate binding"/>
    <property type="evidence" value="ECO:0007669"/>
    <property type="project" value="InterPro"/>
</dbReference>
<protein>
    <submittedName>
        <fullName evidence="2">MOSC domain-containing protein</fullName>
    </submittedName>
</protein>
<feature type="domain" description="MOSC" evidence="1">
    <location>
        <begin position="6"/>
        <end position="163"/>
    </location>
</feature>
<dbReference type="Proteomes" id="UP000265926">
    <property type="component" value="Unassembled WGS sequence"/>
</dbReference>
<dbReference type="PROSITE" id="PS51340">
    <property type="entry name" value="MOSC"/>
    <property type="match status" value="1"/>
</dbReference>
<dbReference type="RefSeq" id="WP_119440260.1">
    <property type="nucleotide sequence ID" value="NZ_QWGR01000023.1"/>
</dbReference>
<dbReference type="GO" id="GO:0030151">
    <property type="term" value="F:molybdenum ion binding"/>
    <property type="evidence" value="ECO:0007669"/>
    <property type="project" value="InterPro"/>
</dbReference>
<evidence type="ECO:0000313" key="2">
    <source>
        <dbReference type="EMBL" id="RIJ45553.1"/>
    </source>
</evidence>
<dbReference type="Pfam" id="PF03473">
    <property type="entry name" value="MOSC"/>
    <property type="match status" value="1"/>
</dbReference>
<keyword evidence="3" id="KW-1185">Reference proteome</keyword>
<dbReference type="InterPro" id="IPR011037">
    <property type="entry name" value="Pyrv_Knase-like_insert_dom_sf"/>
</dbReference>
<reference evidence="2 3" key="1">
    <citation type="submission" date="2018-08" db="EMBL/GenBank/DDBJ databases">
        <title>Pallidiluteibacterium maritimus gen. nov., sp. nov., isolated from coastal sediment.</title>
        <authorList>
            <person name="Zhou L.Y."/>
        </authorList>
    </citation>
    <scope>NUCLEOTIDE SEQUENCE [LARGE SCALE GENOMIC DNA]</scope>
    <source>
        <strain evidence="2 3">XSD2</strain>
    </source>
</reference>
<comment type="caution">
    <text evidence="2">The sequence shown here is derived from an EMBL/GenBank/DDBJ whole genome shotgun (WGS) entry which is preliminary data.</text>
</comment>
<accession>A0A399STT4</accession>
<dbReference type="Gene3D" id="2.40.33.20">
    <property type="entry name" value="PK beta-barrel domain-like"/>
    <property type="match status" value="1"/>
</dbReference>
<dbReference type="GO" id="GO:0003824">
    <property type="term" value="F:catalytic activity"/>
    <property type="evidence" value="ECO:0007669"/>
    <property type="project" value="InterPro"/>
</dbReference>
<gene>
    <name evidence="2" type="ORF">D1614_22520</name>
</gene>